<keyword evidence="9" id="KW-0812">Transmembrane</keyword>
<evidence type="ECO:0000256" key="1">
    <source>
        <dbReference type="ARBA" id="ARBA00012513"/>
    </source>
</evidence>
<dbReference type="InterPro" id="IPR008271">
    <property type="entry name" value="Ser/Thr_kinase_AS"/>
</dbReference>
<evidence type="ECO:0000256" key="6">
    <source>
        <dbReference type="ARBA" id="ARBA00022840"/>
    </source>
</evidence>
<dbReference type="Gene3D" id="1.10.510.10">
    <property type="entry name" value="Transferase(Phosphotransferase) domain 1"/>
    <property type="match status" value="1"/>
</dbReference>
<name>A0A0H3E8S1_BIFBP</name>
<sequence>MPAQPTPPRISGYDFIQPLGTGATASVYRYHQRVPSRDVAIKVSSATLDPRAAARFRNEANYMAELSAHPYILSIHDAGVTSTGLGYIVLEYAPGGSYKELIRKRPLTADQMLDLGIKLCSALFTAHCKGILHRDIKPANILITPQGLPVLADFGISTNVYQAGTQTGFSVPWAAPEVLTGRSGGTEAADIYSLAATLYATLTGRSPYEHGYQAHTQQELAQVIVSRRLPPIGRPDVPADVERVLVRGLDKNPDNRYGTALEFARAMQQVQQAYYGHATPVTVEGVPEYPSSMTGKRRVAPGPANVTRMDAPTGAWKKPLAITAVVVAALTAVVLTFVFVVMPHMDDTATRNRTSVSTPGATGDSNGTDGNPDDITGAEVVPTPENLNGTYDGTTVTFTWTNPQPKDGDMYAWSPVQGNSATSGPSTSTNIVADRKVELHDVTDKQTCIEVKIVRSDKQMSQNPAIACAVRQ</sequence>
<keyword evidence="5 11" id="KW-0418">Kinase</keyword>
<accession>A0A0H3E8S1</accession>
<keyword evidence="3 11" id="KW-0808">Transferase</keyword>
<feature type="transmembrane region" description="Helical" evidence="9">
    <location>
        <begin position="320"/>
        <end position="342"/>
    </location>
</feature>
<dbReference type="Gene3D" id="3.30.200.20">
    <property type="entry name" value="Phosphorylase Kinase, domain 1"/>
    <property type="match status" value="1"/>
</dbReference>
<dbReference type="PANTHER" id="PTHR43289:SF6">
    <property type="entry name" value="SERINE_THREONINE-PROTEIN KINASE NEKL-3"/>
    <property type="match status" value="1"/>
</dbReference>
<evidence type="ECO:0000256" key="8">
    <source>
        <dbReference type="SAM" id="MobiDB-lite"/>
    </source>
</evidence>
<dbReference type="InterPro" id="IPR000719">
    <property type="entry name" value="Prot_kinase_dom"/>
</dbReference>
<dbReference type="SMART" id="SM00220">
    <property type="entry name" value="S_TKc"/>
    <property type="match status" value="1"/>
</dbReference>
<dbReference type="PROSITE" id="PS00108">
    <property type="entry name" value="PROTEIN_KINASE_ST"/>
    <property type="match status" value="1"/>
</dbReference>
<dbReference type="GO" id="GO:0004674">
    <property type="term" value="F:protein serine/threonine kinase activity"/>
    <property type="evidence" value="ECO:0007669"/>
    <property type="project" value="UniProtKB-KW"/>
</dbReference>
<feature type="binding site" evidence="7">
    <location>
        <position position="42"/>
    </location>
    <ligand>
        <name>ATP</name>
        <dbReference type="ChEBI" id="CHEBI:30616"/>
    </ligand>
</feature>
<dbReference type="KEGG" id="bbp:BBPR_0427"/>
<organism evidence="11 12">
    <name type="scientific">Bifidobacterium bifidum (strain PRL2010)</name>
    <dbReference type="NCBI Taxonomy" id="702459"/>
    <lineage>
        <taxon>Bacteria</taxon>
        <taxon>Bacillati</taxon>
        <taxon>Actinomycetota</taxon>
        <taxon>Actinomycetes</taxon>
        <taxon>Bifidobacteriales</taxon>
        <taxon>Bifidobacteriaceae</taxon>
        <taxon>Bifidobacterium</taxon>
    </lineage>
</organism>
<evidence type="ECO:0000259" key="10">
    <source>
        <dbReference type="PROSITE" id="PS50011"/>
    </source>
</evidence>
<evidence type="ECO:0000313" key="12">
    <source>
        <dbReference type="Proteomes" id="UP000002312"/>
    </source>
</evidence>
<dbReference type="Proteomes" id="UP000002312">
    <property type="component" value="Chromosome"/>
</dbReference>
<evidence type="ECO:0000256" key="4">
    <source>
        <dbReference type="ARBA" id="ARBA00022741"/>
    </source>
</evidence>
<keyword evidence="9" id="KW-1133">Transmembrane helix</keyword>
<dbReference type="EMBL" id="CP001840">
    <property type="protein sequence ID" value="ADP35536.1"/>
    <property type="molecule type" value="Genomic_DNA"/>
</dbReference>
<reference evidence="11 12" key="1">
    <citation type="journal article" date="2010" name="Proc. Natl. Acad. Sci. U.S.A.">
        <title>Genome analysis of Bifidobacterium bifidum PRL2010 reveals metabolic pathways for host-derived glycan foraging.</title>
        <authorList>
            <person name="Turroni F."/>
            <person name="Bottacini F."/>
            <person name="Foroni E."/>
            <person name="Mulder I."/>
            <person name="Kim J.H."/>
            <person name="Zomer A."/>
            <person name="Sanchez B."/>
            <person name="Bidossi A."/>
            <person name="Ferrarini A."/>
            <person name="Giubellini V."/>
            <person name="Delledonne M."/>
            <person name="Henrissat B."/>
            <person name="Coutinho P."/>
            <person name="Oggioni M."/>
            <person name="Fitzgerald G.F."/>
            <person name="Mills D."/>
            <person name="Margolles A."/>
            <person name="Kelly D."/>
            <person name="van Sinderen D."/>
            <person name="Ventura M."/>
        </authorList>
    </citation>
    <scope>NUCLEOTIDE SEQUENCE [LARGE SCALE GENOMIC DNA]</scope>
    <source>
        <strain evidence="11 12">PRL2010</strain>
    </source>
</reference>
<proteinExistence type="predicted"/>
<keyword evidence="9" id="KW-0472">Membrane</keyword>
<dbReference type="PROSITE" id="PS00107">
    <property type="entry name" value="PROTEIN_KINASE_ATP"/>
    <property type="match status" value="1"/>
</dbReference>
<evidence type="ECO:0000256" key="3">
    <source>
        <dbReference type="ARBA" id="ARBA00022679"/>
    </source>
</evidence>
<evidence type="ECO:0000256" key="2">
    <source>
        <dbReference type="ARBA" id="ARBA00022527"/>
    </source>
</evidence>
<dbReference type="AlphaFoldDB" id="A0A0H3E8S1"/>
<dbReference type="PANTHER" id="PTHR43289">
    <property type="entry name" value="MITOGEN-ACTIVATED PROTEIN KINASE KINASE KINASE 20-RELATED"/>
    <property type="match status" value="1"/>
</dbReference>
<keyword evidence="6 7" id="KW-0067">ATP-binding</keyword>
<feature type="region of interest" description="Disordered" evidence="8">
    <location>
        <begin position="350"/>
        <end position="389"/>
    </location>
</feature>
<feature type="domain" description="Protein kinase" evidence="10">
    <location>
        <begin position="13"/>
        <end position="275"/>
    </location>
</feature>
<dbReference type="InterPro" id="IPR017441">
    <property type="entry name" value="Protein_kinase_ATP_BS"/>
</dbReference>
<dbReference type="InterPro" id="IPR011009">
    <property type="entry name" value="Kinase-like_dom_sf"/>
</dbReference>
<gene>
    <name evidence="11" type="ordered locus">BBPR_0427</name>
</gene>
<dbReference type="SUPFAM" id="SSF56112">
    <property type="entry name" value="Protein kinase-like (PK-like)"/>
    <property type="match status" value="1"/>
</dbReference>
<keyword evidence="2 11" id="KW-0723">Serine/threonine-protein kinase</keyword>
<dbReference type="RefSeq" id="WP_013389588.1">
    <property type="nucleotide sequence ID" value="NC_014638.1"/>
</dbReference>
<dbReference type="Pfam" id="PF00069">
    <property type="entry name" value="Pkinase"/>
    <property type="match status" value="1"/>
</dbReference>
<protein>
    <recommendedName>
        <fullName evidence="1">non-specific serine/threonine protein kinase</fullName>
        <ecNumber evidence="1">2.7.11.1</ecNumber>
    </recommendedName>
</protein>
<evidence type="ECO:0000256" key="9">
    <source>
        <dbReference type="SAM" id="Phobius"/>
    </source>
</evidence>
<evidence type="ECO:0000313" key="11">
    <source>
        <dbReference type="EMBL" id="ADP35536.1"/>
    </source>
</evidence>
<dbReference type="GO" id="GO:0005524">
    <property type="term" value="F:ATP binding"/>
    <property type="evidence" value="ECO:0007669"/>
    <property type="project" value="UniProtKB-UniRule"/>
</dbReference>
<dbReference type="eggNOG" id="COG0515">
    <property type="taxonomic scope" value="Bacteria"/>
</dbReference>
<dbReference type="PATRIC" id="fig|702459.3.peg.441"/>
<dbReference type="EC" id="2.7.11.1" evidence="1"/>
<dbReference type="OrthoDB" id="9762169at2"/>
<dbReference type="PROSITE" id="PS50011">
    <property type="entry name" value="PROTEIN_KINASE_DOM"/>
    <property type="match status" value="1"/>
</dbReference>
<keyword evidence="4 7" id="KW-0547">Nucleotide-binding</keyword>
<feature type="compositionally biased region" description="Polar residues" evidence="8">
    <location>
        <begin position="351"/>
        <end position="369"/>
    </location>
</feature>
<evidence type="ECO:0000256" key="5">
    <source>
        <dbReference type="ARBA" id="ARBA00022777"/>
    </source>
</evidence>
<dbReference type="GeneID" id="93092022"/>
<dbReference type="CDD" id="cd14014">
    <property type="entry name" value="STKc_PknB_like"/>
    <property type="match status" value="1"/>
</dbReference>
<evidence type="ECO:0000256" key="7">
    <source>
        <dbReference type="PROSITE-ProRule" id="PRU10141"/>
    </source>
</evidence>
<dbReference type="HOGENOM" id="CLU_000288_129_0_11"/>